<dbReference type="InterPro" id="IPR016169">
    <property type="entry name" value="FAD-bd_PCMH_sub2"/>
</dbReference>
<dbReference type="PROSITE" id="PS00862">
    <property type="entry name" value="OX2_COVAL_FAD"/>
    <property type="match status" value="1"/>
</dbReference>
<organism evidence="4 5">
    <name type="scientific">Macrophomina phaseolina</name>
    <dbReference type="NCBI Taxonomy" id="35725"/>
    <lineage>
        <taxon>Eukaryota</taxon>
        <taxon>Fungi</taxon>
        <taxon>Dikarya</taxon>
        <taxon>Ascomycota</taxon>
        <taxon>Pezizomycotina</taxon>
        <taxon>Dothideomycetes</taxon>
        <taxon>Dothideomycetes incertae sedis</taxon>
        <taxon>Botryosphaeriales</taxon>
        <taxon>Botryosphaeriaceae</taxon>
        <taxon>Macrophomina</taxon>
    </lineage>
</organism>
<proteinExistence type="inferred from homology"/>
<keyword evidence="5" id="KW-1185">Reference proteome</keyword>
<dbReference type="Gene3D" id="3.30.465.10">
    <property type="match status" value="1"/>
</dbReference>
<sequence>MHPASFPLVLQVLIASPTACQICRYTSKSSEWPSADEWQKLNSTLSGRLLDPLPPMSVCHPDQPNFDKSLCNSVTAQSNSSVFYGNDPLGSDWPNYANDSCLPDPSYPCDRSGFPALVVNATSAQDIQSAVNFARERNIRLSVKATGHKLSMCRGFVNRS</sequence>
<evidence type="ECO:0000256" key="2">
    <source>
        <dbReference type="ARBA" id="ARBA00023002"/>
    </source>
</evidence>
<name>A0ABQ8GHG1_9PEZI</name>
<feature type="chain" id="PRO_5046501365" description="FAD linked oxidase" evidence="3">
    <location>
        <begin position="21"/>
        <end position="160"/>
    </location>
</feature>
<dbReference type="InterPro" id="IPR036318">
    <property type="entry name" value="FAD-bd_PCMH-like_sf"/>
</dbReference>
<dbReference type="EMBL" id="JAGTJR010000008">
    <property type="protein sequence ID" value="KAH7055721.1"/>
    <property type="molecule type" value="Genomic_DNA"/>
</dbReference>
<reference evidence="4 5" key="1">
    <citation type="journal article" date="2021" name="Nat. Commun.">
        <title>Genetic determinants of endophytism in the Arabidopsis root mycobiome.</title>
        <authorList>
            <person name="Mesny F."/>
            <person name="Miyauchi S."/>
            <person name="Thiergart T."/>
            <person name="Pickel B."/>
            <person name="Atanasova L."/>
            <person name="Karlsson M."/>
            <person name="Huettel B."/>
            <person name="Barry K.W."/>
            <person name="Haridas S."/>
            <person name="Chen C."/>
            <person name="Bauer D."/>
            <person name="Andreopoulos W."/>
            <person name="Pangilinan J."/>
            <person name="LaButti K."/>
            <person name="Riley R."/>
            <person name="Lipzen A."/>
            <person name="Clum A."/>
            <person name="Drula E."/>
            <person name="Henrissat B."/>
            <person name="Kohler A."/>
            <person name="Grigoriev I.V."/>
            <person name="Martin F.M."/>
            <person name="Hacquard S."/>
        </authorList>
    </citation>
    <scope>NUCLEOTIDE SEQUENCE [LARGE SCALE GENOMIC DNA]</scope>
    <source>
        <strain evidence="4 5">MPI-SDFR-AT-0080</strain>
    </source>
</reference>
<evidence type="ECO:0000313" key="5">
    <source>
        <dbReference type="Proteomes" id="UP000774617"/>
    </source>
</evidence>
<evidence type="ECO:0000313" key="4">
    <source>
        <dbReference type="EMBL" id="KAH7055721.1"/>
    </source>
</evidence>
<evidence type="ECO:0000256" key="3">
    <source>
        <dbReference type="SAM" id="SignalP"/>
    </source>
</evidence>
<evidence type="ECO:0008006" key="6">
    <source>
        <dbReference type="Google" id="ProtNLM"/>
    </source>
</evidence>
<dbReference type="InterPro" id="IPR006093">
    <property type="entry name" value="Oxy_OxRdtase_FAD_BS"/>
</dbReference>
<accession>A0ABQ8GHG1</accession>
<protein>
    <recommendedName>
        <fullName evidence="6">FAD linked oxidase</fullName>
    </recommendedName>
</protein>
<keyword evidence="2" id="KW-0560">Oxidoreductase</keyword>
<comment type="caution">
    <text evidence="4">The sequence shown here is derived from an EMBL/GenBank/DDBJ whole genome shotgun (WGS) entry which is preliminary data.</text>
</comment>
<evidence type="ECO:0000256" key="1">
    <source>
        <dbReference type="ARBA" id="ARBA00005466"/>
    </source>
</evidence>
<dbReference type="SUPFAM" id="SSF56176">
    <property type="entry name" value="FAD-binding/transporter-associated domain-like"/>
    <property type="match status" value="1"/>
</dbReference>
<comment type="similarity">
    <text evidence="1">Belongs to the oxygen-dependent FAD-linked oxidoreductase family.</text>
</comment>
<keyword evidence="3" id="KW-0732">Signal</keyword>
<gene>
    <name evidence="4" type="ORF">B0J12DRAFT_697520</name>
</gene>
<feature type="signal peptide" evidence="3">
    <location>
        <begin position="1"/>
        <end position="20"/>
    </location>
</feature>
<dbReference type="Proteomes" id="UP000774617">
    <property type="component" value="Unassembled WGS sequence"/>
</dbReference>